<evidence type="ECO:0000313" key="2">
    <source>
        <dbReference type="Proteomes" id="UP001595792"/>
    </source>
</evidence>
<name>A0ABV8NLZ1_9SPHI</name>
<keyword evidence="2" id="KW-1185">Reference proteome</keyword>
<organism evidence="1 2">
    <name type="scientific">Pedobacter jamesrossensis</name>
    <dbReference type="NCBI Taxonomy" id="1908238"/>
    <lineage>
        <taxon>Bacteria</taxon>
        <taxon>Pseudomonadati</taxon>
        <taxon>Bacteroidota</taxon>
        <taxon>Sphingobacteriia</taxon>
        <taxon>Sphingobacteriales</taxon>
        <taxon>Sphingobacteriaceae</taxon>
        <taxon>Pedobacter</taxon>
    </lineage>
</organism>
<dbReference type="RefSeq" id="WP_378960900.1">
    <property type="nucleotide sequence ID" value="NZ_JBHRXC010000016.1"/>
</dbReference>
<sequence length="64" mass="7287">MTKTSTSKTNVNLPIQNMFQSTTDNESDAEIDLFYDQIKSKLDGLIKNPSDDTIKRILTYSKTK</sequence>
<accession>A0ABV8NLZ1</accession>
<dbReference type="EMBL" id="JBHSBY010000115">
    <property type="protein sequence ID" value="MFC4197406.1"/>
    <property type="molecule type" value="Genomic_DNA"/>
</dbReference>
<evidence type="ECO:0000313" key="1">
    <source>
        <dbReference type="EMBL" id="MFC4197406.1"/>
    </source>
</evidence>
<comment type="caution">
    <text evidence="1">The sequence shown here is derived from an EMBL/GenBank/DDBJ whole genome shotgun (WGS) entry which is preliminary data.</text>
</comment>
<dbReference type="Proteomes" id="UP001595792">
    <property type="component" value="Unassembled WGS sequence"/>
</dbReference>
<proteinExistence type="predicted"/>
<gene>
    <name evidence="1" type="ORF">ACFOUY_11940</name>
</gene>
<protein>
    <submittedName>
        <fullName evidence="1">Uncharacterized protein</fullName>
    </submittedName>
</protein>
<reference evidence="2" key="1">
    <citation type="journal article" date="2019" name="Int. J. Syst. Evol. Microbiol.">
        <title>The Global Catalogue of Microorganisms (GCM) 10K type strain sequencing project: providing services to taxonomists for standard genome sequencing and annotation.</title>
        <authorList>
            <consortium name="The Broad Institute Genomics Platform"/>
            <consortium name="The Broad Institute Genome Sequencing Center for Infectious Disease"/>
            <person name="Wu L."/>
            <person name="Ma J."/>
        </authorList>
    </citation>
    <scope>NUCLEOTIDE SEQUENCE [LARGE SCALE GENOMIC DNA]</scope>
    <source>
        <strain evidence="2">CCM 8689</strain>
    </source>
</reference>